<keyword evidence="12" id="KW-1185">Reference proteome</keyword>
<dbReference type="InterPro" id="IPR029066">
    <property type="entry name" value="PLP-binding_barrel"/>
</dbReference>
<comment type="subunit">
    <text evidence="5">Homodimer.</text>
</comment>
<feature type="binding site" evidence="5">
    <location>
        <position position="365"/>
    </location>
    <ligand>
        <name>pyridoxal 5'-phosphate</name>
        <dbReference type="ChEBI" id="CHEBI:597326"/>
    </ligand>
</feature>
<evidence type="ECO:0000256" key="7">
    <source>
        <dbReference type="PIRSR" id="PIRSR600183-50"/>
    </source>
</evidence>
<dbReference type="PRINTS" id="PR01179">
    <property type="entry name" value="ODADCRBXLASE"/>
</dbReference>
<dbReference type="HAMAP" id="MF_02120">
    <property type="entry name" value="LysA"/>
    <property type="match status" value="1"/>
</dbReference>
<dbReference type="GO" id="GO:0030170">
    <property type="term" value="F:pyridoxal phosphate binding"/>
    <property type="evidence" value="ECO:0007669"/>
    <property type="project" value="UniProtKB-UniRule"/>
</dbReference>
<comment type="caution">
    <text evidence="11">The sequence shown here is derived from an EMBL/GenBank/DDBJ whole genome shotgun (WGS) entry which is preliminary data.</text>
</comment>
<keyword evidence="3 5" id="KW-0663">Pyridoxal phosphate</keyword>
<evidence type="ECO:0000256" key="3">
    <source>
        <dbReference type="ARBA" id="ARBA00022898"/>
    </source>
</evidence>
<dbReference type="GO" id="GO:0009089">
    <property type="term" value="P:lysine biosynthetic process via diaminopimelate"/>
    <property type="evidence" value="ECO:0007669"/>
    <property type="project" value="UniProtKB-UniRule"/>
</dbReference>
<evidence type="ECO:0000259" key="9">
    <source>
        <dbReference type="Pfam" id="PF00278"/>
    </source>
</evidence>
<keyword evidence="4 5" id="KW-0456">Lyase</keyword>
<feature type="domain" description="Orn/DAP/Arg decarboxylase 2 N-terminal" evidence="10">
    <location>
        <begin position="29"/>
        <end position="271"/>
    </location>
</feature>
<evidence type="ECO:0000256" key="8">
    <source>
        <dbReference type="RuleBase" id="RU003738"/>
    </source>
</evidence>
<dbReference type="InterPro" id="IPR000183">
    <property type="entry name" value="Orn/DAP/Arg_de-COase"/>
</dbReference>
<evidence type="ECO:0000259" key="10">
    <source>
        <dbReference type="Pfam" id="PF02784"/>
    </source>
</evidence>
<comment type="similarity">
    <text evidence="5">Belongs to the Orn/Lys/Arg decarboxylase class-II family. LysA subfamily.</text>
</comment>
<dbReference type="PANTHER" id="PTHR43727">
    <property type="entry name" value="DIAMINOPIMELATE DECARBOXYLASE"/>
    <property type="match status" value="1"/>
</dbReference>
<evidence type="ECO:0000256" key="5">
    <source>
        <dbReference type="HAMAP-Rule" id="MF_02120"/>
    </source>
</evidence>
<keyword evidence="5 8" id="KW-0457">Lysine biosynthesis</keyword>
<feature type="binding site" evidence="5">
    <location>
        <position position="303"/>
    </location>
    <ligand>
        <name>substrate</name>
    </ligand>
</feature>
<feature type="binding site" evidence="5">
    <location>
        <begin position="264"/>
        <end position="267"/>
    </location>
    <ligand>
        <name>pyridoxal 5'-phosphate</name>
        <dbReference type="ChEBI" id="CHEBI:597326"/>
    </ligand>
</feature>
<dbReference type="NCBIfam" id="TIGR01048">
    <property type="entry name" value="lysA"/>
    <property type="match status" value="1"/>
</dbReference>
<evidence type="ECO:0000256" key="4">
    <source>
        <dbReference type="ARBA" id="ARBA00023239"/>
    </source>
</evidence>
<dbReference type="Gene3D" id="3.20.20.10">
    <property type="entry name" value="Alanine racemase"/>
    <property type="match status" value="1"/>
</dbReference>
<comment type="cofactor">
    <cofactor evidence="1 5 7 8">
        <name>pyridoxal 5'-phosphate</name>
        <dbReference type="ChEBI" id="CHEBI:597326"/>
    </cofactor>
</comment>
<dbReference type="PRINTS" id="PR01181">
    <property type="entry name" value="DAPDCRBXLASE"/>
</dbReference>
<dbReference type="AlphaFoldDB" id="A0A2L2XMR2"/>
<dbReference type="InterPro" id="IPR022644">
    <property type="entry name" value="De-COase2_N"/>
</dbReference>
<evidence type="ECO:0000256" key="2">
    <source>
        <dbReference type="ARBA" id="ARBA00022793"/>
    </source>
</evidence>
<name>A0A2L2XMR2_9FIRM</name>
<dbReference type="InterPro" id="IPR022643">
    <property type="entry name" value="De-COase2_C"/>
</dbReference>
<feature type="active site" description="Proton donor" evidence="7">
    <location>
        <position position="336"/>
    </location>
</feature>
<comment type="catalytic activity">
    <reaction evidence="5 8">
        <text>meso-2,6-diaminopimelate + H(+) = L-lysine + CO2</text>
        <dbReference type="Rhea" id="RHEA:15101"/>
        <dbReference type="ChEBI" id="CHEBI:15378"/>
        <dbReference type="ChEBI" id="CHEBI:16526"/>
        <dbReference type="ChEBI" id="CHEBI:32551"/>
        <dbReference type="ChEBI" id="CHEBI:57791"/>
        <dbReference type="EC" id="4.1.1.20"/>
    </reaction>
</comment>
<proteinExistence type="inferred from homology"/>
<reference evidence="12" key="1">
    <citation type="submission" date="2018-02" db="EMBL/GenBank/DDBJ databases">
        <title>Genome sequence of Desulfocucumis palustris strain NAW-5.</title>
        <authorList>
            <person name="Watanabe M."/>
            <person name="Kojima H."/>
            <person name="Fukui M."/>
        </authorList>
    </citation>
    <scope>NUCLEOTIDE SEQUENCE [LARGE SCALE GENOMIC DNA]</scope>
    <source>
        <strain evidence="12">NAW-5</strain>
    </source>
</reference>
<protein>
    <recommendedName>
        <fullName evidence="5 6">Diaminopimelate decarboxylase</fullName>
        <shortName evidence="5">DAP decarboxylase</shortName>
        <shortName evidence="5">DAPDC</shortName>
        <ecNumber evidence="5 6">4.1.1.20</ecNumber>
    </recommendedName>
</protein>
<dbReference type="InterPro" id="IPR002986">
    <property type="entry name" value="DAP_deCOOHase_LysA"/>
</dbReference>
<dbReference type="GO" id="GO:0008836">
    <property type="term" value="F:diaminopimelate decarboxylase activity"/>
    <property type="evidence" value="ECO:0007669"/>
    <property type="project" value="UniProtKB-UniRule"/>
</dbReference>
<dbReference type="RefSeq" id="WP_104373324.1">
    <property type="nucleotide sequence ID" value="NZ_BFAV01000157.1"/>
</dbReference>
<feature type="modified residue" description="N6-(pyridoxal phosphate)lysine" evidence="5 7">
    <location>
        <position position="53"/>
    </location>
</feature>
<dbReference type="Gene3D" id="2.40.37.10">
    <property type="entry name" value="Lyase, Ornithine Decarboxylase, Chain A, domain 1"/>
    <property type="match status" value="1"/>
</dbReference>
<dbReference type="SUPFAM" id="SSF51419">
    <property type="entry name" value="PLP-binding barrel"/>
    <property type="match status" value="1"/>
</dbReference>
<evidence type="ECO:0000313" key="11">
    <source>
        <dbReference type="EMBL" id="GBF35241.1"/>
    </source>
</evidence>
<dbReference type="CDD" id="cd06828">
    <property type="entry name" value="PLPDE_III_DapDC"/>
    <property type="match status" value="1"/>
</dbReference>
<comment type="function">
    <text evidence="5">Specifically catalyzes the decarboxylation of meso-diaminopimelate (meso-DAP) to L-lysine.</text>
</comment>
<dbReference type="Pfam" id="PF00278">
    <property type="entry name" value="Orn_DAP_Arg_deC"/>
    <property type="match status" value="1"/>
</dbReference>
<gene>
    <name evidence="5" type="primary">lysA</name>
    <name evidence="11" type="ORF">DCCM_4364</name>
</gene>
<dbReference type="Proteomes" id="UP000239549">
    <property type="component" value="Unassembled WGS sequence"/>
</dbReference>
<dbReference type="SUPFAM" id="SSF50621">
    <property type="entry name" value="Alanine racemase C-terminal domain-like"/>
    <property type="match status" value="1"/>
</dbReference>
<dbReference type="EC" id="4.1.1.20" evidence="5 6"/>
<feature type="binding site" evidence="5">
    <location>
        <position position="337"/>
    </location>
    <ligand>
        <name>substrate</name>
    </ligand>
</feature>
<keyword evidence="2 5" id="KW-0210">Decarboxylase</keyword>
<feature type="binding site" evidence="5">
    <location>
        <position position="365"/>
    </location>
    <ligand>
        <name>substrate</name>
    </ligand>
</feature>
<comment type="pathway">
    <text evidence="5 8">Amino-acid biosynthesis; L-lysine biosynthesis via DAP pathway; L-lysine from DL-2,6-diaminopimelate: step 1/1.</text>
</comment>
<dbReference type="InterPro" id="IPR009006">
    <property type="entry name" value="Ala_racemase/Decarboxylase_C"/>
</dbReference>
<feature type="binding site" evidence="5">
    <location>
        <position position="307"/>
    </location>
    <ligand>
        <name>substrate</name>
    </ligand>
</feature>
<dbReference type="OrthoDB" id="9802241at2"/>
<feature type="binding site" evidence="5">
    <location>
        <position position="222"/>
    </location>
    <ligand>
        <name>pyridoxal 5'-phosphate</name>
        <dbReference type="ChEBI" id="CHEBI:597326"/>
    </ligand>
</feature>
<accession>A0A2L2XMR2</accession>
<dbReference type="PANTHER" id="PTHR43727:SF2">
    <property type="entry name" value="GROUP IV DECARBOXYLASE"/>
    <property type="match status" value="1"/>
</dbReference>
<dbReference type="Pfam" id="PF02784">
    <property type="entry name" value="Orn_Arg_deC_N"/>
    <property type="match status" value="1"/>
</dbReference>
<dbReference type="EMBL" id="BFAV01000157">
    <property type="protein sequence ID" value="GBF35241.1"/>
    <property type="molecule type" value="Genomic_DNA"/>
</dbReference>
<sequence>MINLTVDHKKIKELADLYGTPLYVYDENTIRLRCREMKNLLPYENFRVNYSAKANSNMEILKIILDEGIDVDAMSPGEIYIEQKAGFPGDRIFFVCNNVSAEEMLYAIERDILISVDSLSQLELYGKKKPGGRIAVRFNPGYGSGHSDKVITGGESTKFGIQKIYINAVKEILRKYSLELAGINQHIGSFILEEDNYIEGCMKLLEIAGEFSGLSFIDFGGGFGIPYNGDESKLNLTQLSIKLMNLIESFIREYDNKNITFKIEPGRYIVAESGFLLGRVNAVKYNYEKKYVGTDLGFNVLIRPVLYDSYHEIKIVKRDNVDSHEKEQVNIVGNICESGDIIARDRLLPRAEEGDLVVVCCAGAYGFSMSSNYNCRLRPAEVLICSDGTHRLIRRRETLEDLVKHFPGSGPAY</sequence>
<dbReference type="UniPathway" id="UPA00034">
    <property type="reaction ID" value="UER00027"/>
</dbReference>
<keyword evidence="5" id="KW-0028">Amino-acid biosynthesis</keyword>
<organism evidence="11 12">
    <name type="scientific">Desulfocucumis palustris</name>
    <dbReference type="NCBI Taxonomy" id="1898651"/>
    <lineage>
        <taxon>Bacteria</taxon>
        <taxon>Bacillati</taxon>
        <taxon>Bacillota</taxon>
        <taxon>Clostridia</taxon>
        <taxon>Eubacteriales</taxon>
        <taxon>Desulfocucumaceae</taxon>
        <taxon>Desulfocucumis</taxon>
    </lineage>
</organism>
<evidence type="ECO:0000313" key="12">
    <source>
        <dbReference type="Proteomes" id="UP000239549"/>
    </source>
</evidence>
<feature type="binding site" evidence="5">
    <location>
        <position position="267"/>
    </location>
    <ligand>
        <name>substrate</name>
    </ligand>
</feature>
<feature type="domain" description="Orn/DAP/Arg decarboxylase 2 C-terminal" evidence="9">
    <location>
        <begin position="23"/>
        <end position="363"/>
    </location>
</feature>
<evidence type="ECO:0000256" key="1">
    <source>
        <dbReference type="ARBA" id="ARBA00001933"/>
    </source>
</evidence>
<evidence type="ECO:0000256" key="6">
    <source>
        <dbReference type="NCBIfam" id="TIGR01048"/>
    </source>
</evidence>